<dbReference type="Proteomes" id="UP000542674">
    <property type="component" value="Unassembled WGS sequence"/>
</dbReference>
<sequence>MATLMAYYEAGEDPLPVDTTADLDALVKRMASEFAAQGGPVPPVAELFRPDPWAEGWVVVRLGIGADRGFIAHADADGSYITTNSRAPDGEPLIYDYQGHVREFPADAEIPLDQVVKAAHDLVTTDGRRSAAVTWRSWNE</sequence>
<evidence type="ECO:0000313" key="1">
    <source>
        <dbReference type="EMBL" id="MBB4966478.1"/>
    </source>
</evidence>
<accession>A0A7W7T4K7</accession>
<name>A0A7W7T4K7_9PSEU</name>
<dbReference type="Pfam" id="PF14430">
    <property type="entry name" value="Imm1"/>
    <property type="match status" value="1"/>
</dbReference>
<evidence type="ECO:0000313" key="2">
    <source>
        <dbReference type="Proteomes" id="UP000542674"/>
    </source>
</evidence>
<keyword evidence="2" id="KW-1185">Reference proteome</keyword>
<dbReference type="AlphaFoldDB" id="A0A7W7T4K7"/>
<dbReference type="EMBL" id="JACHJS010000001">
    <property type="protein sequence ID" value="MBB4966478.1"/>
    <property type="molecule type" value="Genomic_DNA"/>
</dbReference>
<organism evidence="1 2">
    <name type="scientific">Saccharothrix violaceirubra</name>
    <dbReference type="NCBI Taxonomy" id="413306"/>
    <lineage>
        <taxon>Bacteria</taxon>
        <taxon>Bacillati</taxon>
        <taxon>Actinomycetota</taxon>
        <taxon>Actinomycetes</taxon>
        <taxon>Pseudonocardiales</taxon>
        <taxon>Pseudonocardiaceae</taxon>
        <taxon>Saccharothrix</taxon>
    </lineage>
</organism>
<dbReference type="InterPro" id="IPR025680">
    <property type="entry name" value="DddI"/>
</dbReference>
<gene>
    <name evidence="1" type="ORF">F4559_003837</name>
</gene>
<proteinExistence type="predicted"/>
<dbReference type="RefSeq" id="WP_184670488.1">
    <property type="nucleotide sequence ID" value="NZ_BAABAI010000024.1"/>
</dbReference>
<reference evidence="1 2" key="1">
    <citation type="submission" date="2020-08" db="EMBL/GenBank/DDBJ databases">
        <title>Sequencing the genomes of 1000 actinobacteria strains.</title>
        <authorList>
            <person name="Klenk H.-P."/>
        </authorList>
    </citation>
    <scope>NUCLEOTIDE SEQUENCE [LARGE SCALE GENOMIC DNA]</scope>
    <source>
        <strain evidence="1 2">DSM 45084</strain>
    </source>
</reference>
<comment type="caution">
    <text evidence="1">The sequence shown here is derived from an EMBL/GenBank/DDBJ whole genome shotgun (WGS) entry which is preliminary data.</text>
</comment>
<protein>
    <recommendedName>
        <fullName evidence="3">Immunity protein Imm1</fullName>
    </recommendedName>
</protein>
<evidence type="ECO:0008006" key="3">
    <source>
        <dbReference type="Google" id="ProtNLM"/>
    </source>
</evidence>